<accession>A0A8D8BWQ7</accession>
<organism evidence="1">
    <name type="scientific">Culex pipiens</name>
    <name type="common">House mosquito</name>
    <dbReference type="NCBI Taxonomy" id="7175"/>
    <lineage>
        <taxon>Eukaryota</taxon>
        <taxon>Metazoa</taxon>
        <taxon>Ecdysozoa</taxon>
        <taxon>Arthropoda</taxon>
        <taxon>Hexapoda</taxon>
        <taxon>Insecta</taxon>
        <taxon>Pterygota</taxon>
        <taxon>Neoptera</taxon>
        <taxon>Endopterygota</taxon>
        <taxon>Diptera</taxon>
        <taxon>Nematocera</taxon>
        <taxon>Culicoidea</taxon>
        <taxon>Culicidae</taxon>
        <taxon>Culicinae</taxon>
        <taxon>Culicini</taxon>
        <taxon>Culex</taxon>
        <taxon>Culex</taxon>
    </lineage>
</organism>
<dbReference type="AlphaFoldDB" id="A0A8D8BWQ7"/>
<dbReference type="EMBL" id="HBUE01091492">
    <property type="protein sequence ID" value="CAG6481789.1"/>
    <property type="molecule type" value="Transcribed_RNA"/>
</dbReference>
<sequence length="102" mass="11303">MLFTSATNRTSVPRAPRSTAFSVFCTRSNTSTACARVQANLNSAVYRLYPYTNLKFKPNLAPLFIRSSLARRCTRGVHPVFTPRVNLSAPCGENSNMVAWCV</sequence>
<evidence type="ECO:0000313" key="1">
    <source>
        <dbReference type="EMBL" id="CAG6481789.1"/>
    </source>
</evidence>
<proteinExistence type="predicted"/>
<name>A0A8D8BWQ7_CULPI</name>
<protein>
    <submittedName>
        <fullName evidence="1">(northern house mosquito) hypothetical protein</fullName>
    </submittedName>
</protein>
<reference evidence="1" key="1">
    <citation type="submission" date="2021-05" db="EMBL/GenBank/DDBJ databases">
        <authorList>
            <person name="Alioto T."/>
            <person name="Alioto T."/>
            <person name="Gomez Garrido J."/>
        </authorList>
    </citation>
    <scope>NUCLEOTIDE SEQUENCE</scope>
</reference>